<reference evidence="2 3" key="1">
    <citation type="submission" date="2020-05" db="EMBL/GenBank/DDBJ databases">
        <title>Identification and distribution of gene clusters putatively required for synthesis of sphingolipid metabolism inhibitors in phylogenetically diverse species of the filamentous fungus Fusarium.</title>
        <authorList>
            <person name="Kim H.-S."/>
            <person name="Busman M."/>
            <person name="Brown D.W."/>
            <person name="Divon H."/>
            <person name="Uhlig S."/>
            <person name="Proctor R.H."/>
        </authorList>
    </citation>
    <scope>NUCLEOTIDE SEQUENCE [LARGE SCALE GENOMIC DNA]</scope>
    <source>
        <strain evidence="2 3">NRRL 66235</strain>
    </source>
</reference>
<dbReference type="OrthoDB" id="5244787at2759"/>
<feature type="coiled-coil region" evidence="1">
    <location>
        <begin position="405"/>
        <end position="432"/>
    </location>
</feature>
<dbReference type="Gene3D" id="3.60.10.10">
    <property type="entry name" value="Endonuclease/exonuclease/phosphatase"/>
    <property type="match status" value="1"/>
</dbReference>
<dbReference type="GO" id="GO:0003964">
    <property type="term" value="F:RNA-directed DNA polymerase activity"/>
    <property type="evidence" value="ECO:0007669"/>
    <property type="project" value="UniProtKB-KW"/>
</dbReference>
<organism evidence="2 3">
    <name type="scientific">Fusarium mundagurra</name>
    <dbReference type="NCBI Taxonomy" id="1567541"/>
    <lineage>
        <taxon>Eukaryota</taxon>
        <taxon>Fungi</taxon>
        <taxon>Dikarya</taxon>
        <taxon>Ascomycota</taxon>
        <taxon>Pezizomycotina</taxon>
        <taxon>Sordariomycetes</taxon>
        <taxon>Hypocreomycetidae</taxon>
        <taxon>Hypocreales</taxon>
        <taxon>Nectriaceae</taxon>
        <taxon>Fusarium</taxon>
        <taxon>Fusarium fujikuroi species complex</taxon>
    </lineage>
</organism>
<gene>
    <name evidence="2" type="ORF">FMUND_4554</name>
</gene>
<protein>
    <submittedName>
        <fullName evidence="2">Reverse transcriptase</fullName>
    </submittedName>
</protein>
<keyword evidence="3" id="KW-1185">Reference proteome</keyword>
<proteinExistence type="predicted"/>
<evidence type="ECO:0000313" key="3">
    <source>
        <dbReference type="Proteomes" id="UP000544331"/>
    </source>
</evidence>
<evidence type="ECO:0000313" key="2">
    <source>
        <dbReference type="EMBL" id="KAF5719708.1"/>
    </source>
</evidence>
<keyword evidence="1" id="KW-0175">Coiled coil</keyword>
<dbReference type="PANTHER" id="PTHR33481:SF1">
    <property type="entry name" value="ENDONUCLEASE_EXONUCLEASE_PHOSPHATASE DOMAIN-CONTAINING PROTEIN-RELATED"/>
    <property type="match status" value="1"/>
</dbReference>
<comment type="caution">
    <text evidence="2">The sequence shown here is derived from an EMBL/GenBank/DDBJ whole genome shotgun (WGS) entry which is preliminary data.</text>
</comment>
<evidence type="ECO:0000256" key="1">
    <source>
        <dbReference type="SAM" id="Coils"/>
    </source>
</evidence>
<dbReference type="InterPro" id="IPR036691">
    <property type="entry name" value="Endo/exonu/phosph_ase_sf"/>
</dbReference>
<dbReference type="PANTHER" id="PTHR33481">
    <property type="entry name" value="REVERSE TRANSCRIPTASE"/>
    <property type="match status" value="1"/>
</dbReference>
<name>A0A8H5YVM1_9HYPO</name>
<sequence length="797" mass="91803">MKELKKVQAQTAEKIKQVKEQLHILSPAALRQAHSHPKQRPYPLIHAHDAILIHGYSVLDSSDNVLSGAEEALGRENEVRIAKLHWLSAEENGKMYGSMVIYVTKTSDARRLLEERYSHLAGESASTNVFELRQVPAQRYNCWETSHKAFACSKTQRCGKDLQDYVVLAIAEPYALNIERLGVTTPNSHRNWIKYIPTKRHEMQWPIRSMLWIRSDLEAEQVPIPSADLTGAILRWPDREVLVVSVYVADKDEDALRMAIRQLHTTIASFRSSTGKRTDIVLAGDFSRHDQLWRGDEVTGRRQDHRAIQTEFDLTTPERTADSRLLFKNAPCNAIRERVKDKLTPLPWDDDVQIQTDRLMEADLDAIHELVPRAKPSPYAKRWWTADLTKLRRTYTFWRNLARVRRRAGQRVDSLENRAKEASGEYHDAIRRQKKAHWDDSLADGTNIWQVAKADGTTTQDKVEQAEELLSVFFPPLPADIEDEGPRPRRREVATPNLTMKEVEEKVMEAKAWKPPGQDGLPAVVWKQLWSVVKERVLHLFRTSLSEGRLPDQWRTAKIIPLKKLGKDDYKKAKAWRPISVLSTLGKILEAVVVDQYFLLEPHGYHHGDRLHVWATGVAPGWHPTRVTSVADPLPLLQRRPGTQQDRLERRLDRLCRRLLSLGYRCDGRREQGRHTGHHDRALAWERRSGATFECDKTTIVHFTRVIDRTSRIPFTIKGDVINPKRKAKILGVIMDAKLRFKKHMAEAATRGLVAAMCLRRLKMLSHKRPGSSSRRPLRQPWTTLSWSGRMHEVREN</sequence>
<dbReference type="EMBL" id="JAAOAN010000142">
    <property type="protein sequence ID" value="KAF5719708.1"/>
    <property type="molecule type" value="Genomic_DNA"/>
</dbReference>
<dbReference type="AlphaFoldDB" id="A0A8H5YVM1"/>
<keyword evidence="2" id="KW-0808">Transferase</keyword>
<keyword evidence="2" id="KW-0695">RNA-directed DNA polymerase</keyword>
<dbReference type="Proteomes" id="UP000544331">
    <property type="component" value="Unassembled WGS sequence"/>
</dbReference>
<dbReference type="SUPFAM" id="SSF56219">
    <property type="entry name" value="DNase I-like"/>
    <property type="match status" value="1"/>
</dbReference>
<accession>A0A8H5YVM1</accession>
<keyword evidence="2" id="KW-0548">Nucleotidyltransferase</keyword>